<dbReference type="Proteomes" id="UP001500967">
    <property type="component" value="Unassembled WGS sequence"/>
</dbReference>
<dbReference type="Gene3D" id="1.20.120.450">
    <property type="entry name" value="dinb family like domain"/>
    <property type="match status" value="1"/>
</dbReference>
<dbReference type="NCBIfam" id="TIGR03083">
    <property type="entry name" value="maleylpyruvate isomerase family mycothiol-dependent enzyme"/>
    <property type="match status" value="1"/>
</dbReference>
<comment type="caution">
    <text evidence="3">The sequence shown here is derived from an EMBL/GenBank/DDBJ whole genome shotgun (WGS) entry which is preliminary data.</text>
</comment>
<dbReference type="InterPro" id="IPR034660">
    <property type="entry name" value="DinB/YfiT-like"/>
</dbReference>
<accession>A0ABN0UEY1</accession>
<protein>
    <submittedName>
        <fullName evidence="3">Maleylpyruvate isomerase family mycothiol-dependent enzyme</fullName>
    </submittedName>
</protein>
<dbReference type="GO" id="GO:0016853">
    <property type="term" value="F:isomerase activity"/>
    <property type="evidence" value="ECO:0007669"/>
    <property type="project" value="UniProtKB-KW"/>
</dbReference>
<dbReference type="InterPro" id="IPR017517">
    <property type="entry name" value="Maleyloyr_isom"/>
</dbReference>
<reference evidence="3 4" key="1">
    <citation type="journal article" date="2019" name="Int. J. Syst. Evol. Microbiol.">
        <title>The Global Catalogue of Microorganisms (GCM) 10K type strain sequencing project: providing services to taxonomists for standard genome sequencing and annotation.</title>
        <authorList>
            <consortium name="The Broad Institute Genomics Platform"/>
            <consortium name="The Broad Institute Genome Sequencing Center for Infectious Disease"/>
            <person name="Wu L."/>
            <person name="Ma J."/>
        </authorList>
    </citation>
    <scope>NUCLEOTIDE SEQUENCE [LARGE SCALE GENOMIC DNA]</scope>
    <source>
        <strain evidence="3 4">JCM 10425</strain>
    </source>
</reference>
<gene>
    <name evidence="3" type="ORF">GCM10009539_36920</name>
</gene>
<evidence type="ECO:0000259" key="1">
    <source>
        <dbReference type="Pfam" id="PF07398"/>
    </source>
</evidence>
<evidence type="ECO:0000259" key="2">
    <source>
        <dbReference type="Pfam" id="PF11716"/>
    </source>
</evidence>
<evidence type="ECO:0000313" key="3">
    <source>
        <dbReference type="EMBL" id="GAA0248241.1"/>
    </source>
</evidence>
<name>A0ABN0UEY1_9ACTN</name>
<dbReference type="SUPFAM" id="SSF109854">
    <property type="entry name" value="DinB/YfiT-like putative metalloenzymes"/>
    <property type="match status" value="1"/>
</dbReference>
<dbReference type="InterPro" id="IPR024344">
    <property type="entry name" value="MDMPI_metal-binding"/>
</dbReference>
<organism evidence="3 4">
    <name type="scientific">Cryptosporangium japonicum</name>
    <dbReference type="NCBI Taxonomy" id="80872"/>
    <lineage>
        <taxon>Bacteria</taxon>
        <taxon>Bacillati</taxon>
        <taxon>Actinomycetota</taxon>
        <taxon>Actinomycetes</taxon>
        <taxon>Cryptosporangiales</taxon>
        <taxon>Cryptosporangiaceae</taxon>
        <taxon>Cryptosporangium</taxon>
    </lineage>
</organism>
<dbReference type="InterPro" id="IPR010872">
    <property type="entry name" value="MDMPI_C-term_domain"/>
</dbReference>
<dbReference type="EMBL" id="BAAAGX010000014">
    <property type="protein sequence ID" value="GAA0248241.1"/>
    <property type="molecule type" value="Genomic_DNA"/>
</dbReference>
<sequence>MDDTEVWSAVDRRRRAIVDLLTGLSPGDWNTPSLCEGWRVRDVAAHLTMPLLTVPQMALLALRHPGSTNHLIRHGSIDLARRYDSDQILRRLSLLIGHHRPFPGLTCREALIDAVGHTYDMTIPLGREIHIPADEVAEAADRVVSYRARGNAKVFRRLPLTTVRLTAADHTWSTGAGPEVTGTMTDLFLLLTGRTARIAQLQGPGAEGLRRLVTA</sequence>
<evidence type="ECO:0000313" key="4">
    <source>
        <dbReference type="Proteomes" id="UP001500967"/>
    </source>
</evidence>
<dbReference type="Pfam" id="PF11716">
    <property type="entry name" value="MDMPI_N"/>
    <property type="match status" value="1"/>
</dbReference>
<keyword evidence="4" id="KW-1185">Reference proteome</keyword>
<feature type="domain" description="MDMPI C-terminal" evidence="1">
    <location>
        <begin position="130"/>
        <end position="199"/>
    </location>
</feature>
<feature type="domain" description="Mycothiol-dependent maleylpyruvate isomerase metal-binding" evidence="2">
    <location>
        <begin position="14"/>
        <end position="57"/>
    </location>
</feature>
<dbReference type="Pfam" id="PF07398">
    <property type="entry name" value="MDMPI_C"/>
    <property type="match status" value="1"/>
</dbReference>
<proteinExistence type="predicted"/>
<keyword evidence="3" id="KW-0413">Isomerase</keyword>